<accession>A0ABY6J5C6</accession>
<dbReference type="Pfam" id="PF07470">
    <property type="entry name" value="Glyco_hydro_88"/>
    <property type="match status" value="1"/>
</dbReference>
<evidence type="ECO:0000256" key="2">
    <source>
        <dbReference type="SAM" id="SignalP"/>
    </source>
</evidence>
<gene>
    <name evidence="3" type="ORF">MKQ68_07220</name>
</gene>
<evidence type="ECO:0000313" key="4">
    <source>
        <dbReference type="Proteomes" id="UP001162741"/>
    </source>
</evidence>
<dbReference type="InterPro" id="IPR052043">
    <property type="entry name" value="PolySaccharide_Degr_Enz"/>
</dbReference>
<dbReference type="Gene3D" id="1.50.10.10">
    <property type="match status" value="1"/>
</dbReference>
<feature type="chain" id="PRO_5045700937" evidence="2">
    <location>
        <begin position="23"/>
        <end position="647"/>
    </location>
</feature>
<feature type="signal peptide" evidence="2">
    <location>
        <begin position="1"/>
        <end position="22"/>
    </location>
</feature>
<dbReference type="InterPro" id="IPR008928">
    <property type="entry name" value="6-hairpin_glycosidase_sf"/>
</dbReference>
<dbReference type="InterPro" id="IPR029062">
    <property type="entry name" value="Class_I_gatase-like"/>
</dbReference>
<keyword evidence="1 3" id="KW-0378">Hydrolase</keyword>
<dbReference type="SUPFAM" id="SSF48208">
    <property type="entry name" value="Six-hairpin glycosidases"/>
    <property type="match status" value="1"/>
</dbReference>
<keyword evidence="4" id="KW-1185">Reference proteome</keyword>
<name>A0ABY6J5C6_9BACT</name>
<organism evidence="3 4">
    <name type="scientific">Chitinophaga horti</name>
    <dbReference type="NCBI Taxonomy" id="2920382"/>
    <lineage>
        <taxon>Bacteria</taxon>
        <taxon>Pseudomonadati</taxon>
        <taxon>Bacteroidota</taxon>
        <taxon>Chitinophagia</taxon>
        <taxon>Chitinophagales</taxon>
        <taxon>Chitinophagaceae</taxon>
        <taxon>Chitinophaga</taxon>
    </lineage>
</organism>
<dbReference type="InterPro" id="IPR010905">
    <property type="entry name" value="Glyco_hydro_88"/>
</dbReference>
<proteinExistence type="predicted"/>
<evidence type="ECO:0000313" key="3">
    <source>
        <dbReference type="EMBL" id="UYQ94881.1"/>
    </source>
</evidence>
<reference evidence="3" key="1">
    <citation type="submission" date="2022-10" db="EMBL/GenBank/DDBJ databases">
        <title>Chitinophaga sp. nov., isolated from soil.</title>
        <authorList>
            <person name="Jeon C.O."/>
        </authorList>
    </citation>
    <scope>NUCLEOTIDE SEQUENCE</scope>
    <source>
        <strain evidence="3">R8</strain>
    </source>
</reference>
<dbReference type="SUPFAM" id="SSF52317">
    <property type="entry name" value="Class I glutamine amidotransferase-like"/>
    <property type="match status" value="1"/>
</dbReference>
<protein>
    <submittedName>
        <fullName evidence="3">Glycoside hydrolase family 88 protein</fullName>
    </submittedName>
</protein>
<evidence type="ECO:0000256" key="1">
    <source>
        <dbReference type="ARBA" id="ARBA00022801"/>
    </source>
</evidence>
<dbReference type="InterPro" id="IPR012341">
    <property type="entry name" value="6hp_glycosidase-like_sf"/>
</dbReference>
<keyword evidence="2" id="KW-0732">Signal</keyword>
<dbReference type="PANTHER" id="PTHR33886">
    <property type="entry name" value="UNSATURATED RHAMNOGALACTURONAN HYDROLASE (EUROFUNG)"/>
    <property type="match status" value="1"/>
</dbReference>
<sequence length="647" mass="72288">MKGKWALIATLLAGGMYTAACAQSTGGGALKPPTTPAEDVKRMAFTVTEDIWKDSLVMNPGHPVKWSYDQGVVLEGITLLWKNTGNGDYFRYIQKSMDHFVDKDGNVRFYKESEYNIDHIKNARILLTLYKVTGQEKYRKAIEKFRNQLRNHPRTKEGGFWHKQRYPWQMWLDGLYMGEPFYAEYAALFNEPAAFDDITRQFVLMEKHSLDSKTGLLYHGYDESREQRWADKTTGRSPHFWGRAMGWYGMGLVDALEYFPAKHPGRDSLIAILNRFATVVAKYQDPKSGAWYQVLDRATSKGNYLESSATCMFVYAITKGVRLGYLPQKFLATAEKGYKGIQQQFLEPTAKGGLNLKGTVSVAGLGGDPYRDGSYEYYLSEKVITNDPKGVGAYLLAAGELSIAKSQNNGRGLTVVLDQYYNNEWKNGARTHYVWNEMSNGGYSLWGHLFHKQGVKTDTLSVAPTASGLSKANIYIITDPDTEKETASPNGVTAPAADAVYNWVKGGGVLVVMQNDSGNAEIKGFNKMTERFGIKFNENSIHRVQGNQYEQGALTVDAGNKVFTSARKLYIKELSTIQVQPPATPVLQENGAVIIASAKVGKGAVFAVGDPWFYNEYLDGRKLPAIYENYQAASDLVNWLIKEAKSN</sequence>
<dbReference type="EMBL" id="CP107006">
    <property type="protein sequence ID" value="UYQ94881.1"/>
    <property type="molecule type" value="Genomic_DNA"/>
</dbReference>
<dbReference type="Proteomes" id="UP001162741">
    <property type="component" value="Chromosome"/>
</dbReference>
<dbReference type="RefSeq" id="WP_264282703.1">
    <property type="nucleotide sequence ID" value="NZ_CP107006.1"/>
</dbReference>
<dbReference type="PANTHER" id="PTHR33886:SF8">
    <property type="entry name" value="UNSATURATED RHAMNOGALACTURONAN HYDROLASE (EUROFUNG)"/>
    <property type="match status" value="1"/>
</dbReference>
<dbReference type="GO" id="GO:0016787">
    <property type="term" value="F:hydrolase activity"/>
    <property type="evidence" value="ECO:0007669"/>
    <property type="project" value="UniProtKB-KW"/>
</dbReference>